<dbReference type="InParanoid" id="A0A1Y2DQ37"/>
<dbReference type="RefSeq" id="XP_040713479.1">
    <property type="nucleotide sequence ID" value="XM_040864119.1"/>
</dbReference>
<proteinExistence type="predicted"/>
<dbReference type="Proteomes" id="UP000193689">
    <property type="component" value="Unassembled WGS sequence"/>
</dbReference>
<gene>
    <name evidence="2" type="ORF">BCR38DRAFT_487153</name>
</gene>
<dbReference type="EMBL" id="MCFJ01000010">
    <property type="protein sequence ID" value="ORY61402.1"/>
    <property type="molecule type" value="Genomic_DNA"/>
</dbReference>
<protein>
    <submittedName>
        <fullName evidence="2">Uncharacterized protein</fullName>
    </submittedName>
</protein>
<keyword evidence="1" id="KW-1133">Transmembrane helix</keyword>
<reference evidence="2 3" key="1">
    <citation type="submission" date="2016-07" db="EMBL/GenBank/DDBJ databases">
        <title>Pervasive Adenine N6-methylation of Active Genes in Fungi.</title>
        <authorList>
            <consortium name="DOE Joint Genome Institute"/>
            <person name="Mondo S.J."/>
            <person name="Dannebaum R.O."/>
            <person name="Kuo R.C."/>
            <person name="Labutti K."/>
            <person name="Haridas S."/>
            <person name="Kuo A."/>
            <person name="Salamov A."/>
            <person name="Ahrendt S.R."/>
            <person name="Lipzen A."/>
            <person name="Sullivan W."/>
            <person name="Andreopoulos W.B."/>
            <person name="Clum A."/>
            <person name="Lindquist E."/>
            <person name="Daum C."/>
            <person name="Ramamoorthy G.K."/>
            <person name="Gryganskyi A."/>
            <person name="Culley D."/>
            <person name="Magnuson J.K."/>
            <person name="James T.Y."/>
            <person name="O'Malley M.A."/>
            <person name="Stajich J.E."/>
            <person name="Spatafora J.W."/>
            <person name="Visel A."/>
            <person name="Grigoriev I.V."/>
        </authorList>
    </citation>
    <scope>NUCLEOTIDE SEQUENCE [LARGE SCALE GENOMIC DNA]</scope>
    <source>
        <strain evidence="2 3">CBS 129021</strain>
    </source>
</reference>
<name>A0A1Y2DQ37_9PEZI</name>
<feature type="transmembrane region" description="Helical" evidence="1">
    <location>
        <begin position="56"/>
        <end position="76"/>
    </location>
</feature>
<feature type="transmembrane region" description="Helical" evidence="1">
    <location>
        <begin position="14"/>
        <end position="35"/>
    </location>
</feature>
<keyword evidence="1" id="KW-0472">Membrane</keyword>
<keyword evidence="3" id="KW-1185">Reference proteome</keyword>
<evidence type="ECO:0000256" key="1">
    <source>
        <dbReference type="SAM" id="Phobius"/>
    </source>
</evidence>
<organism evidence="2 3">
    <name type="scientific">Pseudomassariella vexata</name>
    <dbReference type="NCBI Taxonomy" id="1141098"/>
    <lineage>
        <taxon>Eukaryota</taxon>
        <taxon>Fungi</taxon>
        <taxon>Dikarya</taxon>
        <taxon>Ascomycota</taxon>
        <taxon>Pezizomycotina</taxon>
        <taxon>Sordariomycetes</taxon>
        <taxon>Xylariomycetidae</taxon>
        <taxon>Amphisphaeriales</taxon>
        <taxon>Pseudomassariaceae</taxon>
        <taxon>Pseudomassariella</taxon>
    </lineage>
</organism>
<evidence type="ECO:0000313" key="3">
    <source>
        <dbReference type="Proteomes" id="UP000193689"/>
    </source>
</evidence>
<dbReference type="OrthoDB" id="4840990at2759"/>
<feature type="transmembrane region" description="Helical" evidence="1">
    <location>
        <begin position="96"/>
        <end position="116"/>
    </location>
</feature>
<keyword evidence="1" id="KW-0812">Transmembrane</keyword>
<accession>A0A1Y2DQ37</accession>
<dbReference type="GeneID" id="63780331"/>
<comment type="caution">
    <text evidence="2">The sequence shown here is derived from an EMBL/GenBank/DDBJ whole genome shotgun (WGS) entry which is preliminary data.</text>
</comment>
<sequence>MLLDTYLPQYELSLFQRLLLIWLFIATGLVLALQASQSVADPRPRWTLLNKEQKPYWYTFYVFAAFMLLQVTYRPLLWNMEGMLGGYEVAILDGLWIGLLGLEAVMIVSVLVLGIVRTAKPAQKIKES</sequence>
<evidence type="ECO:0000313" key="2">
    <source>
        <dbReference type="EMBL" id="ORY61402.1"/>
    </source>
</evidence>
<dbReference type="AlphaFoldDB" id="A0A1Y2DQ37"/>